<dbReference type="Pfam" id="PF08245">
    <property type="entry name" value="Mur_ligase_M"/>
    <property type="match status" value="1"/>
</dbReference>
<evidence type="ECO:0000256" key="5">
    <source>
        <dbReference type="ARBA" id="ARBA00022598"/>
    </source>
</evidence>
<organism evidence="18 19">
    <name type="scientific">Marinobacter daqiaonensis</name>
    <dbReference type="NCBI Taxonomy" id="650891"/>
    <lineage>
        <taxon>Bacteria</taxon>
        <taxon>Pseudomonadati</taxon>
        <taxon>Pseudomonadota</taxon>
        <taxon>Gammaproteobacteria</taxon>
        <taxon>Pseudomonadales</taxon>
        <taxon>Marinobacteraceae</taxon>
        <taxon>Marinobacter</taxon>
    </lineage>
</organism>
<evidence type="ECO:0000313" key="18">
    <source>
        <dbReference type="EMBL" id="SFR73388.1"/>
    </source>
</evidence>
<dbReference type="SUPFAM" id="SSF53623">
    <property type="entry name" value="MurD-like peptide ligases, catalytic domain"/>
    <property type="match status" value="1"/>
</dbReference>
<keyword evidence="7 14" id="KW-0547">Nucleotide-binding</keyword>
<reference evidence="18 19" key="1">
    <citation type="submission" date="2016-10" db="EMBL/GenBank/DDBJ databases">
        <authorList>
            <person name="de Groot N.N."/>
        </authorList>
    </citation>
    <scope>NUCLEOTIDE SEQUENCE [LARGE SCALE GENOMIC DNA]</scope>
    <source>
        <strain evidence="18 19">CGMCC 1.9167</strain>
    </source>
</reference>
<evidence type="ECO:0000256" key="13">
    <source>
        <dbReference type="ARBA" id="ARBA00047833"/>
    </source>
</evidence>
<dbReference type="AlphaFoldDB" id="A0A1I6J364"/>
<feature type="domain" description="Mur ligase N-terminal catalytic" evidence="15">
    <location>
        <begin position="21"/>
        <end position="119"/>
    </location>
</feature>
<evidence type="ECO:0000259" key="17">
    <source>
        <dbReference type="Pfam" id="PF08245"/>
    </source>
</evidence>
<sequence>MSEITNPPLVYQVPEMRRIRNIHFVGIGGAGMCGIAEVLKNQGYDVSGSDLRESAVTERLRNLGVTVHIGHRESNSDTADVVVVSSAVDATNPEVASARSRRVPIVPRAEMLAEIMRYRHGIAVAGTHGKTTTTSLIASVLGEAGLDPTFVIGGKLNSAGTNAQLGGSRYLVAEADESDASFLHLTPVISVVTNIEADHMDTYGGDVAQLKKTFVDFLHNLPFYGVAVMCLDDPFVDEILPRISRAIITYGIDRNDADYRAIDIESDGLRTRFVVKRPGGRSDLRVELKMPGRHNVLNALAAIAVATDEGVDDDAICRGLSGFAGVGRRFQVYGDYPVAGGTVTLVDDYGHHPTEVEAVIRAARDAWPDRRIVMLYQPHRYSRTRDLYEDFVRVLSEVDTLLMMDVYSAGETPVPGADARSLCRSIRQRGQVDPVFVEDAGDLTGILANILRDGDLLLTQGAGDIGGVAAKLAANGVVGRE</sequence>
<feature type="binding site" evidence="14">
    <location>
        <begin position="126"/>
        <end position="132"/>
    </location>
    <ligand>
        <name>ATP</name>
        <dbReference type="ChEBI" id="CHEBI:30616"/>
    </ligand>
</feature>
<dbReference type="STRING" id="650891.SAMN05216203_2606"/>
<evidence type="ECO:0000256" key="1">
    <source>
        <dbReference type="ARBA" id="ARBA00004496"/>
    </source>
</evidence>
<evidence type="ECO:0000256" key="2">
    <source>
        <dbReference type="ARBA" id="ARBA00004752"/>
    </source>
</evidence>
<keyword evidence="9 14" id="KW-0133">Cell shape</keyword>
<keyword evidence="10 14" id="KW-0573">Peptidoglycan synthesis</keyword>
<evidence type="ECO:0000256" key="3">
    <source>
        <dbReference type="ARBA" id="ARBA00012211"/>
    </source>
</evidence>
<comment type="subcellular location">
    <subcellularLocation>
        <location evidence="1 14">Cytoplasm</location>
    </subcellularLocation>
</comment>
<dbReference type="SUPFAM" id="SSF51984">
    <property type="entry name" value="MurCD N-terminal domain"/>
    <property type="match status" value="1"/>
</dbReference>
<dbReference type="GO" id="GO:0071555">
    <property type="term" value="P:cell wall organization"/>
    <property type="evidence" value="ECO:0007669"/>
    <property type="project" value="UniProtKB-KW"/>
</dbReference>
<evidence type="ECO:0000256" key="4">
    <source>
        <dbReference type="ARBA" id="ARBA00022490"/>
    </source>
</evidence>
<evidence type="ECO:0000256" key="7">
    <source>
        <dbReference type="ARBA" id="ARBA00022741"/>
    </source>
</evidence>
<keyword evidence="8 14" id="KW-0067">ATP-binding</keyword>
<keyword evidence="4 14" id="KW-0963">Cytoplasm</keyword>
<dbReference type="InterPro" id="IPR000713">
    <property type="entry name" value="Mur_ligase_N"/>
</dbReference>
<comment type="similarity">
    <text evidence="14">Belongs to the MurCDEF family.</text>
</comment>
<evidence type="ECO:0000256" key="11">
    <source>
        <dbReference type="ARBA" id="ARBA00023306"/>
    </source>
</evidence>
<dbReference type="SUPFAM" id="SSF53244">
    <property type="entry name" value="MurD-like peptide ligases, peptide-binding domain"/>
    <property type="match status" value="1"/>
</dbReference>
<dbReference type="PANTHER" id="PTHR43445">
    <property type="entry name" value="UDP-N-ACETYLMURAMATE--L-ALANINE LIGASE-RELATED"/>
    <property type="match status" value="1"/>
</dbReference>
<proteinExistence type="inferred from homology"/>
<evidence type="ECO:0000256" key="9">
    <source>
        <dbReference type="ARBA" id="ARBA00022960"/>
    </source>
</evidence>
<keyword evidence="19" id="KW-1185">Reference proteome</keyword>
<dbReference type="Proteomes" id="UP000198644">
    <property type="component" value="Unassembled WGS sequence"/>
</dbReference>
<evidence type="ECO:0000259" key="15">
    <source>
        <dbReference type="Pfam" id="PF01225"/>
    </source>
</evidence>
<keyword evidence="12 14" id="KW-0961">Cell wall biogenesis/degradation</keyword>
<dbReference type="HAMAP" id="MF_00046">
    <property type="entry name" value="MurC"/>
    <property type="match status" value="1"/>
</dbReference>
<name>A0A1I6J364_9GAMM</name>
<evidence type="ECO:0000256" key="12">
    <source>
        <dbReference type="ARBA" id="ARBA00023316"/>
    </source>
</evidence>
<dbReference type="InterPro" id="IPR050061">
    <property type="entry name" value="MurCDEF_pg_biosynth"/>
</dbReference>
<keyword evidence="11 14" id="KW-0131">Cell cycle</keyword>
<dbReference type="RefSeq" id="WP_092013826.1">
    <property type="nucleotide sequence ID" value="NZ_FOYW01000002.1"/>
</dbReference>
<dbReference type="PANTHER" id="PTHR43445:SF3">
    <property type="entry name" value="UDP-N-ACETYLMURAMATE--L-ALANINE LIGASE"/>
    <property type="match status" value="1"/>
</dbReference>
<dbReference type="Gene3D" id="3.40.50.720">
    <property type="entry name" value="NAD(P)-binding Rossmann-like Domain"/>
    <property type="match status" value="1"/>
</dbReference>
<dbReference type="OrthoDB" id="9804126at2"/>
<feature type="domain" description="Mur ligase C-terminal" evidence="16">
    <location>
        <begin position="328"/>
        <end position="463"/>
    </location>
</feature>
<dbReference type="GO" id="GO:0051301">
    <property type="term" value="P:cell division"/>
    <property type="evidence" value="ECO:0007669"/>
    <property type="project" value="UniProtKB-KW"/>
</dbReference>
<protein>
    <recommendedName>
        <fullName evidence="3 14">UDP-N-acetylmuramate--L-alanine ligase</fullName>
        <ecNumber evidence="3 14">6.3.2.8</ecNumber>
    </recommendedName>
    <alternativeName>
        <fullName evidence="14">UDP-N-acetylmuramoyl-L-alanine synthetase</fullName>
    </alternativeName>
</protein>
<dbReference type="Gene3D" id="3.40.1190.10">
    <property type="entry name" value="Mur-like, catalytic domain"/>
    <property type="match status" value="1"/>
</dbReference>
<keyword evidence="5 14" id="KW-0436">Ligase</keyword>
<accession>A0A1I6J364</accession>
<gene>
    <name evidence="14" type="primary">murC</name>
    <name evidence="18" type="ORF">SAMN05216203_2606</name>
</gene>
<dbReference type="NCBIfam" id="TIGR01082">
    <property type="entry name" value="murC"/>
    <property type="match status" value="1"/>
</dbReference>
<evidence type="ECO:0000256" key="14">
    <source>
        <dbReference type="HAMAP-Rule" id="MF_00046"/>
    </source>
</evidence>
<dbReference type="EC" id="6.3.2.8" evidence="3 14"/>
<feature type="domain" description="Mur ligase central" evidence="17">
    <location>
        <begin position="124"/>
        <end position="306"/>
    </location>
</feature>
<dbReference type="InterPro" id="IPR013221">
    <property type="entry name" value="Mur_ligase_cen"/>
</dbReference>
<dbReference type="GO" id="GO:0005524">
    <property type="term" value="F:ATP binding"/>
    <property type="evidence" value="ECO:0007669"/>
    <property type="project" value="UniProtKB-UniRule"/>
</dbReference>
<evidence type="ECO:0000259" key="16">
    <source>
        <dbReference type="Pfam" id="PF02875"/>
    </source>
</evidence>
<dbReference type="GO" id="GO:0009252">
    <property type="term" value="P:peptidoglycan biosynthetic process"/>
    <property type="evidence" value="ECO:0007669"/>
    <property type="project" value="UniProtKB-UniRule"/>
</dbReference>
<keyword evidence="6 14" id="KW-0132">Cell division</keyword>
<dbReference type="GO" id="GO:0005737">
    <property type="term" value="C:cytoplasm"/>
    <property type="evidence" value="ECO:0007669"/>
    <property type="project" value="UniProtKB-SubCell"/>
</dbReference>
<comment type="catalytic activity">
    <reaction evidence="13 14">
        <text>UDP-N-acetyl-alpha-D-muramate + L-alanine + ATP = UDP-N-acetyl-alpha-D-muramoyl-L-alanine + ADP + phosphate + H(+)</text>
        <dbReference type="Rhea" id="RHEA:23372"/>
        <dbReference type="ChEBI" id="CHEBI:15378"/>
        <dbReference type="ChEBI" id="CHEBI:30616"/>
        <dbReference type="ChEBI" id="CHEBI:43474"/>
        <dbReference type="ChEBI" id="CHEBI:57972"/>
        <dbReference type="ChEBI" id="CHEBI:70757"/>
        <dbReference type="ChEBI" id="CHEBI:83898"/>
        <dbReference type="ChEBI" id="CHEBI:456216"/>
        <dbReference type="EC" id="6.3.2.8"/>
    </reaction>
</comment>
<evidence type="ECO:0000256" key="10">
    <source>
        <dbReference type="ARBA" id="ARBA00022984"/>
    </source>
</evidence>
<dbReference type="InterPro" id="IPR005758">
    <property type="entry name" value="UDP-N-AcMur_Ala_ligase_MurC"/>
</dbReference>
<dbReference type="InterPro" id="IPR004101">
    <property type="entry name" value="Mur_ligase_C"/>
</dbReference>
<evidence type="ECO:0000313" key="19">
    <source>
        <dbReference type="Proteomes" id="UP000198644"/>
    </source>
</evidence>
<dbReference type="InterPro" id="IPR036615">
    <property type="entry name" value="Mur_ligase_C_dom_sf"/>
</dbReference>
<dbReference type="Pfam" id="PF02875">
    <property type="entry name" value="Mur_ligase_C"/>
    <property type="match status" value="1"/>
</dbReference>
<evidence type="ECO:0000256" key="8">
    <source>
        <dbReference type="ARBA" id="ARBA00022840"/>
    </source>
</evidence>
<dbReference type="InterPro" id="IPR036565">
    <property type="entry name" value="Mur-like_cat_sf"/>
</dbReference>
<dbReference type="GO" id="GO:0008763">
    <property type="term" value="F:UDP-N-acetylmuramate-L-alanine ligase activity"/>
    <property type="evidence" value="ECO:0007669"/>
    <property type="project" value="UniProtKB-UniRule"/>
</dbReference>
<dbReference type="EMBL" id="FOYW01000002">
    <property type="protein sequence ID" value="SFR73388.1"/>
    <property type="molecule type" value="Genomic_DNA"/>
</dbReference>
<comment type="pathway">
    <text evidence="2 14">Cell wall biogenesis; peptidoglycan biosynthesis.</text>
</comment>
<dbReference type="UniPathway" id="UPA00219"/>
<comment type="function">
    <text evidence="14">Cell wall formation.</text>
</comment>
<dbReference type="Gene3D" id="3.90.190.20">
    <property type="entry name" value="Mur ligase, C-terminal domain"/>
    <property type="match status" value="1"/>
</dbReference>
<dbReference type="GO" id="GO:0008360">
    <property type="term" value="P:regulation of cell shape"/>
    <property type="evidence" value="ECO:0007669"/>
    <property type="project" value="UniProtKB-KW"/>
</dbReference>
<dbReference type="Pfam" id="PF01225">
    <property type="entry name" value="Mur_ligase"/>
    <property type="match status" value="1"/>
</dbReference>
<dbReference type="FunFam" id="3.40.1190.10:FF:000001">
    <property type="entry name" value="UDP-N-acetylmuramate--L-alanine ligase"/>
    <property type="match status" value="1"/>
</dbReference>
<evidence type="ECO:0000256" key="6">
    <source>
        <dbReference type="ARBA" id="ARBA00022618"/>
    </source>
</evidence>